<protein>
    <submittedName>
        <fullName evidence="1">Uncharacterized protein</fullName>
    </submittedName>
</protein>
<organism evidence="1 2">
    <name type="scientific">Mycena sanguinolenta</name>
    <dbReference type="NCBI Taxonomy" id="230812"/>
    <lineage>
        <taxon>Eukaryota</taxon>
        <taxon>Fungi</taxon>
        <taxon>Dikarya</taxon>
        <taxon>Basidiomycota</taxon>
        <taxon>Agaricomycotina</taxon>
        <taxon>Agaricomycetes</taxon>
        <taxon>Agaricomycetidae</taxon>
        <taxon>Agaricales</taxon>
        <taxon>Marasmiineae</taxon>
        <taxon>Mycenaceae</taxon>
        <taxon>Mycena</taxon>
    </lineage>
</organism>
<evidence type="ECO:0000313" key="2">
    <source>
        <dbReference type="Proteomes" id="UP000623467"/>
    </source>
</evidence>
<proteinExistence type="predicted"/>
<name>A0A8H6WSY2_9AGAR</name>
<dbReference type="Proteomes" id="UP000623467">
    <property type="component" value="Unassembled WGS sequence"/>
</dbReference>
<evidence type="ECO:0000313" key="1">
    <source>
        <dbReference type="EMBL" id="KAF7328591.1"/>
    </source>
</evidence>
<keyword evidence="2" id="KW-1185">Reference proteome</keyword>
<reference evidence="1" key="1">
    <citation type="submission" date="2020-05" db="EMBL/GenBank/DDBJ databases">
        <title>Mycena genomes resolve the evolution of fungal bioluminescence.</title>
        <authorList>
            <person name="Tsai I.J."/>
        </authorList>
    </citation>
    <scope>NUCLEOTIDE SEQUENCE</scope>
    <source>
        <strain evidence="1">160909Yilan</strain>
    </source>
</reference>
<sequence>MVRKAASTEIQERLLSTTHNAPLSNSTSTHALVILILFVDPLAEIHLGITYISRFGVFWYPVQSPSLSLSLRTSTSAEVRVARPHTDLILPPPFTLTTSTILFSARTRARSL</sequence>
<comment type="caution">
    <text evidence="1">The sequence shown here is derived from an EMBL/GenBank/DDBJ whole genome shotgun (WGS) entry which is preliminary data.</text>
</comment>
<accession>A0A8H6WSY2</accession>
<gene>
    <name evidence="1" type="ORF">MSAN_02480000</name>
</gene>
<dbReference type="EMBL" id="JACAZH010000076">
    <property type="protein sequence ID" value="KAF7328591.1"/>
    <property type="molecule type" value="Genomic_DNA"/>
</dbReference>
<dbReference type="AlphaFoldDB" id="A0A8H6WSY2"/>